<name>A0AAU7ZPE5_9BACT</name>
<keyword evidence="2" id="KW-0808">Transferase</keyword>
<dbReference type="Gene3D" id="3.90.550.10">
    <property type="entry name" value="Spore Coat Polysaccharide Biosynthesis Protein SpsA, Chain A"/>
    <property type="match status" value="1"/>
</dbReference>
<accession>A0AAU7ZPE5</accession>
<dbReference type="Pfam" id="PF00535">
    <property type="entry name" value="Glycos_transf_2"/>
    <property type="match status" value="1"/>
</dbReference>
<organism evidence="2">
    <name type="scientific">Tunturiibacter psychrotolerans</name>
    <dbReference type="NCBI Taxonomy" id="3069686"/>
    <lineage>
        <taxon>Bacteria</taxon>
        <taxon>Pseudomonadati</taxon>
        <taxon>Acidobacteriota</taxon>
        <taxon>Terriglobia</taxon>
        <taxon>Terriglobales</taxon>
        <taxon>Acidobacteriaceae</taxon>
        <taxon>Tunturiibacter</taxon>
    </lineage>
</organism>
<keyword evidence="2" id="KW-0328">Glycosyltransferase</keyword>
<dbReference type="SUPFAM" id="SSF53448">
    <property type="entry name" value="Nucleotide-diphospho-sugar transferases"/>
    <property type="match status" value="1"/>
</dbReference>
<dbReference type="GO" id="GO:0016757">
    <property type="term" value="F:glycosyltransferase activity"/>
    <property type="evidence" value="ECO:0007669"/>
    <property type="project" value="UniProtKB-KW"/>
</dbReference>
<dbReference type="RefSeq" id="WP_353063656.1">
    <property type="nucleotide sequence ID" value="NZ_CP132942.1"/>
</dbReference>
<dbReference type="InterPro" id="IPR001173">
    <property type="entry name" value="Glyco_trans_2-like"/>
</dbReference>
<evidence type="ECO:0000259" key="1">
    <source>
        <dbReference type="Pfam" id="PF00535"/>
    </source>
</evidence>
<dbReference type="InterPro" id="IPR029044">
    <property type="entry name" value="Nucleotide-diphossugar_trans"/>
</dbReference>
<feature type="domain" description="Glycosyltransferase 2-like" evidence="1">
    <location>
        <begin position="11"/>
        <end position="135"/>
    </location>
</feature>
<dbReference type="PANTHER" id="PTHR43685:SF2">
    <property type="entry name" value="GLYCOSYLTRANSFERASE 2-LIKE DOMAIN-CONTAINING PROTEIN"/>
    <property type="match status" value="1"/>
</dbReference>
<reference evidence="2" key="1">
    <citation type="submission" date="2023-08" db="EMBL/GenBank/DDBJ databases">
        <authorList>
            <person name="Messyasz A."/>
            <person name="Mannisto M.K."/>
            <person name="Kerkhof L.J."/>
            <person name="Haggblom M."/>
        </authorList>
    </citation>
    <scope>NUCLEOTIDE SEQUENCE</scope>
    <source>
        <strain evidence="2">X5P6</strain>
    </source>
</reference>
<dbReference type="EMBL" id="CP132942">
    <property type="protein sequence ID" value="XCB32818.1"/>
    <property type="molecule type" value="Genomic_DNA"/>
</dbReference>
<dbReference type="PANTHER" id="PTHR43685">
    <property type="entry name" value="GLYCOSYLTRANSFERASE"/>
    <property type="match status" value="1"/>
</dbReference>
<dbReference type="AlphaFoldDB" id="A0AAU7ZPE5"/>
<reference evidence="2" key="2">
    <citation type="journal article" date="2024" name="Environ. Microbiol.">
        <title>Genome analysis and description of Tunturibacter gen. nov. expands the diversity of Terriglobia in tundra soils.</title>
        <authorList>
            <person name="Messyasz A."/>
            <person name="Mannisto M.K."/>
            <person name="Kerkhof L.J."/>
            <person name="Haggblom M.M."/>
        </authorList>
    </citation>
    <scope>NUCLEOTIDE SEQUENCE</scope>
    <source>
        <strain evidence="2">X5P6</strain>
    </source>
</reference>
<gene>
    <name evidence="2" type="ORF">RBB77_20715</name>
</gene>
<dbReference type="InterPro" id="IPR050834">
    <property type="entry name" value="Glycosyltransf_2"/>
</dbReference>
<proteinExistence type="predicted"/>
<dbReference type="EC" id="2.4.-.-" evidence="2"/>
<evidence type="ECO:0000313" key="2">
    <source>
        <dbReference type="EMBL" id="XCB32818.1"/>
    </source>
</evidence>
<protein>
    <submittedName>
        <fullName evidence="2">Glycosyltransferase family A protein</fullName>
        <ecNumber evidence="2">2.4.-.-</ecNumber>
    </submittedName>
</protein>
<dbReference type="KEGG" id="tpsc:RBB77_20715"/>
<sequence length="305" mass="34275">MKVRKMAKVDVIIPAFNAAHYLPFAIESVMSQTFEDWQIWLVDDGSTDNTEEVIAPFLLRLGSKMKYIKQENQGQPGARNTAVRASVGEFVALLDADDVWLPCRLAESLKILAERPEAGLAYGAVTNIDAEGRPAGTFWGNPKYSEGHIAPHIYMRKVELPCPSVTFRRRCIDEVGAFDPAMKTIEDRDLCLRIALRHEVAFIPKVIAYYRVSAGSMSSDPDRVTRAQLAFIRKHYGEQGCGLRERQISLARVYKQRAEALKRQRRPWAALMSSLRAVALYPLDIDNPRTAGSLLLNLIGRPRFG</sequence>
<dbReference type="CDD" id="cd00761">
    <property type="entry name" value="Glyco_tranf_GTA_type"/>
    <property type="match status" value="1"/>
</dbReference>